<feature type="transmembrane region" description="Helical" evidence="3">
    <location>
        <begin position="372"/>
        <end position="390"/>
    </location>
</feature>
<keyword evidence="3" id="KW-0812">Transmembrane</keyword>
<feature type="transmembrane region" description="Helical" evidence="3">
    <location>
        <begin position="174"/>
        <end position="200"/>
    </location>
</feature>
<feature type="transmembrane region" description="Helical" evidence="3">
    <location>
        <begin position="286"/>
        <end position="304"/>
    </location>
</feature>
<keyword evidence="3" id="KW-0472">Membrane</keyword>
<sequence length="429" mass="50161">MKRRIAFCLLLLVCVLVYFKVLQADFLYYWDDQVIVMNQYTVGGWSWNNLWHICTDFHAGQYAPVMEMNFLTLYTFFGYNPFWFHLANLCWHLGGVCLTGLFIVELLKTHGCFSNKEIHLIAFLTAFIFSIHPFNVESVAWVSAVKILIYSFFYLLAAICYLRYIKTMKEKDYLLTLFLFAVSFLAKEQAVTLPLLLILIDWFCHRNLKEKALWVEKLPFFILSLFFGIITILSQAGGGDAPVFPFGQRIVLACYTLIEYLTKSLFPIGLNYLYPFPILPEESLPVRFWIYPLLVICIISWLWVNRKNKLLLFGACFFVIHLLVALNIISTSRQAIVADRYSYMSNIGIIFLVVVMLVRLKSKWGNTYKWKGALVAFLMYSFYLGGYTYIYSTRWENTETVKLHINELLKERETEEKNQAQSESVESNY</sequence>
<dbReference type="PANTHER" id="PTHR44227:SF3">
    <property type="entry name" value="PROTEIN O-MANNOSYL-TRANSFERASE TMTC4"/>
    <property type="match status" value="1"/>
</dbReference>
<dbReference type="Proteomes" id="UP000033047">
    <property type="component" value="Unassembled WGS sequence"/>
</dbReference>
<dbReference type="STRING" id="927665.HMPREF1535_00923"/>
<keyword evidence="3" id="KW-1133">Transmembrane helix</keyword>
<evidence type="ECO:0000256" key="1">
    <source>
        <dbReference type="ARBA" id="ARBA00022737"/>
    </source>
</evidence>
<evidence type="ECO:0000256" key="2">
    <source>
        <dbReference type="ARBA" id="ARBA00022803"/>
    </source>
</evidence>
<keyword evidence="1" id="KW-0677">Repeat</keyword>
<keyword evidence="2" id="KW-0802">TPR repeat</keyword>
<dbReference type="InterPro" id="IPR052346">
    <property type="entry name" value="O-mannosyl-transferase_TMTC"/>
</dbReference>
<evidence type="ECO:0000313" key="5">
    <source>
        <dbReference type="Proteomes" id="UP000033047"/>
    </source>
</evidence>
<gene>
    <name evidence="4" type="ORF">HMPREF1535_00923</name>
</gene>
<evidence type="ECO:0000313" key="4">
    <source>
        <dbReference type="EMBL" id="KKB58105.1"/>
    </source>
</evidence>
<dbReference type="PATRIC" id="fig|927665.4.peg.945"/>
<name>A0A0F5JKM2_9BACT</name>
<feature type="transmembrane region" description="Helical" evidence="3">
    <location>
        <begin position="341"/>
        <end position="360"/>
    </location>
</feature>
<accession>A0A0F5JKM2</accession>
<comment type="caution">
    <text evidence="4">The sequence shown here is derived from an EMBL/GenBank/DDBJ whole genome shotgun (WGS) entry which is preliminary data.</text>
</comment>
<dbReference type="RefSeq" id="WP_046145414.1">
    <property type="nucleotide sequence ID" value="NZ_KQ033912.1"/>
</dbReference>
<feature type="transmembrane region" description="Helical" evidence="3">
    <location>
        <begin position="250"/>
        <end position="274"/>
    </location>
</feature>
<dbReference type="EMBL" id="AQHV01000006">
    <property type="protein sequence ID" value="KKB58105.1"/>
    <property type="molecule type" value="Genomic_DNA"/>
</dbReference>
<feature type="transmembrane region" description="Helical" evidence="3">
    <location>
        <begin position="140"/>
        <end position="162"/>
    </location>
</feature>
<dbReference type="HOGENOM" id="CLU_011615_5_0_10"/>
<proteinExistence type="predicted"/>
<evidence type="ECO:0000256" key="3">
    <source>
        <dbReference type="SAM" id="Phobius"/>
    </source>
</evidence>
<feature type="transmembrane region" description="Helical" evidence="3">
    <location>
        <begin position="82"/>
        <end position="106"/>
    </location>
</feature>
<protein>
    <recommendedName>
        <fullName evidence="6">Glycosyltransferase RgtA/B/C/D-like domain-containing protein</fullName>
    </recommendedName>
</protein>
<reference evidence="4 5" key="1">
    <citation type="submission" date="2013-04" db="EMBL/GenBank/DDBJ databases">
        <title>The Genome Sequence of Parabacteroides goldsteinii DSM 19448.</title>
        <authorList>
            <consortium name="The Broad Institute Genomics Platform"/>
            <person name="Earl A."/>
            <person name="Ward D."/>
            <person name="Feldgarden M."/>
            <person name="Gevers D."/>
            <person name="Martens E."/>
            <person name="Sakamoto M."/>
            <person name="Benno Y."/>
            <person name="Song Y."/>
            <person name="Liu C."/>
            <person name="Lee J."/>
            <person name="Bolanos M."/>
            <person name="Vaisanen M.L."/>
            <person name="Finegold S.M."/>
            <person name="Walker B."/>
            <person name="Young S."/>
            <person name="Zeng Q."/>
            <person name="Gargeya S."/>
            <person name="Fitzgerald M."/>
            <person name="Haas B."/>
            <person name="Abouelleil A."/>
            <person name="Allen A.W."/>
            <person name="Alvarado L."/>
            <person name="Arachchi H.M."/>
            <person name="Berlin A.M."/>
            <person name="Chapman S.B."/>
            <person name="Gainer-Dewar J."/>
            <person name="Goldberg J."/>
            <person name="Griggs A."/>
            <person name="Gujja S."/>
            <person name="Hansen M."/>
            <person name="Howarth C."/>
            <person name="Imamovic A."/>
            <person name="Ireland A."/>
            <person name="Larimer J."/>
            <person name="McCowan C."/>
            <person name="Murphy C."/>
            <person name="Pearson M."/>
            <person name="Poon T.W."/>
            <person name="Priest M."/>
            <person name="Roberts A."/>
            <person name="Saif S."/>
            <person name="Shea T."/>
            <person name="Sisk P."/>
            <person name="Sykes S."/>
            <person name="Wortman J."/>
            <person name="Nusbaum C."/>
            <person name="Birren B."/>
        </authorList>
    </citation>
    <scope>NUCLEOTIDE SEQUENCE [LARGE SCALE GENOMIC DNA]</scope>
    <source>
        <strain evidence="4 5">DSM 19448</strain>
    </source>
</reference>
<feature type="transmembrane region" description="Helical" evidence="3">
    <location>
        <begin position="220"/>
        <end position="238"/>
    </location>
</feature>
<dbReference type="AlphaFoldDB" id="A0A0F5JKM2"/>
<organism evidence="4 5">
    <name type="scientific">Parabacteroides goldsteinii DSM 19448 = WAL 12034</name>
    <dbReference type="NCBI Taxonomy" id="927665"/>
    <lineage>
        <taxon>Bacteria</taxon>
        <taxon>Pseudomonadati</taxon>
        <taxon>Bacteroidota</taxon>
        <taxon>Bacteroidia</taxon>
        <taxon>Bacteroidales</taxon>
        <taxon>Tannerellaceae</taxon>
        <taxon>Parabacteroides</taxon>
    </lineage>
</organism>
<dbReference type="PANTHER" id="PTHR44227">
    <property type="match status" value="1"/>
</dbReference>
<feature type="transmembrane region" description="Helical" evidence="3">
    <location>
        <begin position="118"/>
        <end position="134"/>
    </location>
</feature>
<feature type="transmembrane region" description="Helical" evidence="3">
    <location>
        <begin position="311"/>
        <end position="329"/>
    </location>
</feature>
<evidence type="ECO:0008006" key="6">
    <source>
        <dbReference type="Google" id="ProtNLM"/>
    </source>
</evidence>